<dbReference type="RefSeq" id="WP_258846096.1">
    <property type="nucleotide sequence ID" value="NZ_JANUGX010000015.1"/>
</dbReference>
<dbReference type="Proteomes" id="UP001205560">
    <property type="component" value="Unassembled WGS sequence"/>
</dbReference>
<organism evidence="3 4">
    <name type="scientific">Massilia norwichensis</name>
    <dbReference type="NCBI Taxonomy" id="1442366"/>
    <lineage>
        <taxon>Bacteria</taxon>
        <taxon>Pseudomonadati</taxon>
        <taxon>Pseudomonadota</taxon>
        <taxon>Betaproteobacteria</taxon>
        <taxon>Burkholderiales</taxon>
        <taxon>Oxalobacteraceae</taxon>
        <taxon>Telluria group</taxon>
        <taxon>Massilia</taxon>
    </lineage>
</organism>
<comment type="caution">
    <text evidence="3">The sequence shown here is derived from an EMBL/GenBank/DDBJ whole genome shotgun (WGS) entry which is preliminary data.</text>
</comment>
<keyword evidence="4" id="KW-1185">Reference proteome</keyword>
<reference evidence="3 4" key="1">
    <citation type="submission" date="2022-08" db="EMBL/GenBank/DDBJ databases">
        <title>Reclassification of Massilia species as members of the genera Telluria, Duganella, Pseudoduganella, Mokoshia gen. nov. and Zemynaea gen. nov. using orthogonal and non-orthogonal genome-based approaches.</title>
        <authorList>
            <person name="Bowman J.P."/>
        </authorList>
    </citation>
    <scope>NUCLEOTIDE SEQUENCE [LARGE SCALE GENOMIC DNA]</scope>
    <source>
        <strain evidence="3 4">LMG 28164</strain>
    </source>
</reference>
<dbReference type="EMBL" id="JANUGX010000015">
    <property type="protein sequence ID" value="MCS0590316.1"/>
    <property type="molecule type" value="Genomic_DNA"/>
</dbReference>
<keyword evidence="2" id="KW-0732">Signal</keyword>
<proteinExistence type="predicted"/>
<evidence type="ECO:0000313" key="3">
    <source>
        <dbReference type="EMBL" id="MCS0590316.1"/>
    </source>
</evidence>
<feature type="compositionally biased region" description="Low complexity" evidence="1">
    <location>
        <begin position="88"/>
        <end position="129"/>
    </location>
</feature>
<name>A0ABT2A7Y5_9BURK</name>
<accession>A0ABT2A7Y5</accession>
<feature type="signal peptide" evidence="2">
    <location>
        <begin position="1"/>
        <end position="25"/>
    </location>
</feature>
<feature type="chain" id="PRO_5046155886" description="Copper resistance protein CopB" evidence="2">
    <location>
        <begin position="26"/>
        <end position="179"/>
    </location>
</feature>
<evidence type="ECO:0000313" key="4">
    <source>
        <dbReference type="Proteomes" id="UP001205560"/>
    </source>
</evidence>
<evidence type="ECO:0008006" key="5">
    <source>
        <dbReference type="Google" id="ProtNLM"/>
    </source>
</evidence>
<gene>
    <name evidence="3" type="ORF">NX782_14055</name>
</gene>
<protein>
    <recommendedName>
        <fullName evidence="5">Copper resistance protein CopB</fullName>
    </recommendedName>
</protein>
<sequence length="179" mass="18179">MQHRFPFVRAGACLLLAASAFHAQAQTRHAADPQAAVPATRYQSALGARLAAAPSTTPDQNWVAGNQTVAAINSMALTMKPMAGHGGHMAAQAPAPQAADPHAGHAMAAAQSADPHAGHAGHAGMHGMAMGKQDSPDMCTPGASDGAAGGGKMSCCQPGCCCKDKMDKMDHTHKPKETP</sequence>
<evidence type="ECO:0000256" key="2">
    <source>
        <dbReference type="SAM" id="SignalP"/>
    </source>
</evidence>
<feature type="region of interest" description="Disordered" evidence="1">
    <location>
        <begin position="86"/>
        <end position="129"/>
    </location>
</feature>
<evidence type="ECO:0000256" key="1">
    <source>
        <dbReference type="SAM" id="MobiDB-lite"/>
    </source>
</evidence>